<reference evidence="6 7" key="1">
    <citation type="journal article" date="2016" name="Nat. Commun.">
        <title>Thousands of microbial genomes shed light on interconnected biogeochemical processes in an aquifer system.</title>
        <authorList>
            <person name="Anantharaman K."/>
            <person name="Brown C.T."/>
            <person name="Hug L.A."/>
            <person name="Sharon I."/>
            <person name="Castelle C.J."/>
            <person name="Probst A.J."/>
            <person name="Thomas B.C."/>
            <person name="Singh A."/>
            <person name="Wilkins M.J."/>
            <person name="Karaoz U."/>
            <person name="Brodie E.L."/>
            <person name="Williams K.H."/>
            <person name="Hubbard S.S."/>
            <person name="Banfield J.F."/>
        </authorList>
    </citation>
    <scope>NUCLEOTIDE SEQUENCE [LARGE SCALE GENOMIC DNA]</scope>
</reference>
<sequence length="300" mass="33172">MENLTDDRIKELEVTANNIRQSIIEMLLEAKSGHSAGPLGMADIFTYLYFEGLKHDPENPNFPERDRVVLSNGHICPVLYATMAHAGYFPIEELKTLRKFGSRLQGHPHRDFLPALETSSGPLGSGLSQAVGMALADRIDNGITSSKRIYCLMSDGELDAGNSWEGAMLAGKENLRNLTAIVDRNNIQIDGYTENIMPLEPLADKWRAWNWHVIEIDGHNFEDIHNAVNQAKAVFENPTVIIAHTIPGKGVGYMENDYKWHGVPPGIQDMEGEPAKGDQGKEALDDLRSIGGQIGGYHND</sequence>
<dbReference type="CDD" id="cd02012">
    <property type="entry name" value="TPP_TK"/>
    <property type="match status" value="1"/>
</dbReference>
<organism evidence="6 7">
    <name type="scientific">Candidatus Zambryskibacteria bacterium RIFCSPLOWO2_01_FULL_43_17</name>
    <dbReference type="NCBI Taxonomy" id="1802760"/>
    <lineage>
        <taxon>Bacteria</taxon>
        <taxon>Candidatus Zambryskiibacteriota</taxon>
    </lineage>
</organism>
<feature type="domain" description="Transketolase N-terminal" evidence="5">
    <location>
        <begin position="15"/>
        <end position="270"/>
    </location>
</feature>
<evidence type="ECO:0000259" key="5">
    <source>
        <dbReference type="Pfam" id="PF00456"/>
    </source>
</evidence>
<keyword evidence="3" id="KW-0786">Thiamine pyrophosphate</keyword>
<dbReference type="Gene3D" id="3.40.50.970">
    <property type="match status" value="1"/>
</dbReference>
<evidence type="ECO:0000256" key="1">
    <source>
        <dbReference type="ARBA" id="ARBA00001964"/>
    </source>
</evidence>
<dbReference type="AlphaFoldDB" id="A0A1G2U5C2"/>
<comment type="cofactor">
    <cofactor evidence="1">
        <name>thiamine diphosphate</name>
        <dbReference type="ChEBI" id="CHEBI:58937"/>
    </cofactor>
</comment>
<dbReference type="Proteomes" id="UP000179283">
    <property type="component" value="Unassembled WGS sequence"/>
</dbReference>
<proteinExistence type="inferred from homology"/>
<evidence type="ECO:0000313" key="6">
    <source>
        <dbReference type="EMBL" id="OHB04689.1"/>
    </source>
</evidence>
<dbReference type="SUPFAM" id="SSF52518">
    <property type="entry name" value="Thiamin diphosphate-binding fold (THDP-binding)"/>
    <property type="match status" value="1"/>
</dbReference>
<name>A0A1G2U5C2_9BACT</name>
<dbReference type="EMBL" id="MHWD01000007">
    <property type="protein sequence ID" value="OHB04689.1"/>
    <property type="molecule type" value="Genomic_DNA"/>
</dbReference>
<evidence type="ECO:0000256" key="2">
    <source>
        <dbReference type="ARBA" id="ARBA00007131"/>
    </source>
</evidence>
<dbReference type="InterPro" id="IPR005474">
    <property type="entry name" value="Transketolase_N"/>
</dbReference>
<evidence type="ECO:0000313" key="7">
    <source>
        <dbReference type="Proteomes" id="UP000179283"/>
    </source>
</evidence>
<gene>
    <name evidence="6" type="ORF">A2920_02070</name>
</gene>
<dbReference type="InterPro" id="IPR029061">
    <property type="entry name" value="THDP-binding"/>
</dbReference>
<comment type="caution">
    <text evidence="6">The sequence shown here is derived from an EMBL/GenBank/DDBJ whole genome shotgun (WGS) entry which is preliminary data.</text>
</comment>
<comment type="similarity">
    <text evidence="2">Belongs to the transketolase family.</text>
</comment>
<evidence type="ECO:0000256" key="4">
    <source>
        <dbReference type="SAM" id="MobiDB-lite"/>
    </source>
</evidence>
<protein>
    <submittedName>
        <fullName evidence="6">Transketolase</fullName>
    </submittedName>
</protein>
<accession>A0A1G2U5C2</accession>
<dbReference type="PANTHER" id="PTHR47514">
    <property type="entry name" value="TRANSKETOLASE N-TERMINAL SECTION-RELATED"/>
    <property type="match status" value="1"/>
</dbReference>
<feature type="compositionally biased region" description="Basic and acidic residues" evidence="4">
    <location>
        <begin position="273"/>
        <end position="288"/>
    </location>
</feature>
<dbReference type="Pfam" id="PF00456">
    <property type="entry name" value="Transketolase_N"/>
    <property type="match status" value="1"/>
</dbReference>
<feature type="region of interest" description="Disordered" evidence="4">
    <location>
        <begin position="270"/>
        <end position="300"/>
    </location>
</feature>
<dbReference type="PANTHER" id="PTHR47514:SF1">
    <property type="entry name" value="TRANSKETOLASE N-TERMINAL SECTION-RELATED"/>
    <property type="match status" value="1"/>
</dbReference>
<evidence type="ECO:0000256" key="3">
    <source>
        <dbReference type="ARBA" id="ARBA00023052"/>
    </source>
</evidence>